<keyword evidence="1" id="KW-1133">Transmembrane helix</keyword>
<accession>A0A3N4UVG7</accession>
<evidence type="ECO:0000313" key="2">
    <source>
        <dbReference type="EMBL" id="RPE71471.1"/>
    </source>
</evidence>
<dbReference type="RefSeq" id="WP_281277925.1">
    <property type="nucleotide sequence ID" value="NZ_RKQK01000001.1"/>
</dbReference>
<name>A0A3N4UVG7_9RHOB</name>
<dbReference type="EMBL" id="RKQK01000001">
    <property type="protein sequence ID" value="RPE71471.1"/>
    <property type="molecule type" value="Genomic_DNA"/>
</dbReference>
<dbReference type="Proteomes" id="UP000269689">
    <property type="component" value="Unassembled WGS sequence"/>
</dbReference>
<dbReference type="AlphaFoldDB" id="A0A3N4UVG7"/>
<protein>
    <submittedName>
        <fullName evidence="2">Uncharacterized protein</fullName>
    </submittedName>
</protein>
<evidence type="ECO:0000256" key="1">
    <source>
        <dbReference type="SAM" id="Phobius"/>
    </source>
</evidence>
<keyword evidence="1" id="KW-0472">Membrane</keyword>
<sequence>MTTLIASYNSLSLLARLNWDRLLYSATIIVALVTGSVIGNLVL</sequence>
<keyword evidence="3" id="KW-1185">Reference proteome</keyword>
<organism evidence="2 3">
    <name type="scientific">Pacificibacter maritimus</name>
    <dbReference type="NCBI Taxonomy" id="762213"/>
    <lineage>
        <taxon>Bacteria</taxon>
        <taxon>Pseudomonadati</taxon>
        <taxon>Pseudomonadota</taxon>
        <taxon>Alphaproteobacteria</taxon>
        <taxon>Rhodobacterales</taxon>
        <taxon>Roseobacteraceae</taxon>
        <taxon>Pacificibacter</taxon>
    </lineage>
</organism>
<proteinExistence type="predicted"/>
<feature type="transmembrane region" description="Helical" evidence="1">
    <location>
        <begin position="22"/>
        <end position="42"/>
    </location>
</feature>
<gene>
    <name evidence="2" type="ORF">EDD53_0590</name>
</gene>
<evidence type="ECO:0000313" key="3">
    <source>
        <dbReference type="Proteomes" id="UP000269689"/>
    </source>
</evidence>
<keyword evidence="1" id="KW-0812">Transmembrane</keyword>
<comment type="caution">
    <text evidence="2">The sequence shown here is derived from an EMBL/GenBank/DDBJ whole genome shotgun (WGS) entry which is preliminary data.</text>
</comment>
<reference evidence="2 3" key="1">
    <citation type="submission" date="2018-11" db="EMBL/GenBank/DDBJ databases">
        <title>Genomic Encyclopedia of Type Strains, Phase IV (KMG-IV): sequencing the most valuable type-strain genomes for metagenomic binning, comparative biology and taxonomic classification.</title>
        <authorList>
            <person name="Goeker M."/>
        </authorList>
    </citation>
    <scope>NUCLEOTIDE SEQUENCE [LARGE SCALE GENOMIC DNA]</scope>
    <source>
        <strain evidence="2 3">DSM 104731</strain>
    </source>
</reference>